<keyword evidence="2" id="KW-1185">Reference proteome</keyword>
<evidence type="ECO:0000313" key="2">
    <source>
        <dbReference type="Proteomes" id="UP000000600"/>
    </source>
</evidence>
<accession>A0DMX3</accession>
<dbReference type="GeneID" id="5037572"/>
<gene>
    <name evidence="1" type="ORF">GSPATT00018595001</name>
</gene>
<dbReference type="AlphaFoldDB" id="A0DMX3"/>
<sequence length="316" mass="38240">MNEQEKLASLITQKISEDEMINEREVLQVLSYINFKLLNIRHQYFKKSRNTILQFYSKQLTIFQDSENRIPQNIKDWSTIQRTIGHTSKFIQMLQNFKKYYITKCKILQTQTFLQEVHIQKLSLRAKYLLKIVKSLFQYYSNPFNQSLHEDSQLTYKFQMNLHQILSKLQLLQNKTLKSQCKNQQRKKNLVQSKRDQIILSNKQNKIKESNYSIFRKQEQNHLVMLTSQIVYSSWQFYMIIKQFPVEVEYHNQIIQQNNQQYIVFQNLVELSLERCPKLILKINSIRLRNPHYNKKNSNISRMHFFTKKPTSKNNK</sequence>
<reference evidence="1 2" key="1">
    <citation type="journal article" date="2006" name="Nature">
        <title>Global trends of whole-genome duplications revealed by the ciliate Paramecium tetraurelia.</title>
        <authorList>
            <consortium name="Genoscope"/>
            <person name="Aury J.-M."/>
            <person name="Jaillon O."/>
            <person name="Duret L."/>
            <person name="Noel B."/>
            <person name="Jubin C."/>
            <person name="Porcel B.M."/>
            <person name="Segurens B."/>
            <person name="Daubin V."/>
            <person name="Anthouard V."/>
            <person name="Aiach N."/>
            <person name="Arnaiz O."/>
            <person name="Billaut A."/>
            <person name="Beisson J."/>
            <person name="Blanc I."/>
            <person name="Bouhouche K."/>
            <person name="Camara F."/>
            <person name="Duharcourt S."/>
            <person name="Guigo R."/>
            <person name="Gogendeau D."/>
            <person name="Katinka M."/>
            <person name="Keller A.-M."/>
            <person name="Kissmehl R."/>
            <person name="Klotz C."/>
            <person name="Koll F."/>
            <person name="Le Moue A."/>
            <person name="Lepere C."/>
            <person name="Malinsky S."/>
            <person name="Nowacki M."/>
            <person name="Nowak J.K."/>
            <person name="Plattner H."/>
            <person name="Poulain J."/>
            <person name="Ruiz F."/>
            <person name="Serrano V."/>
            <person name="Zagulski M."/>
            <person name="Dessen P."/>
            <person name="Betermier M."/>
            <person name="Weissenbach J."/>
            <person name="Scarpelli C."/>
            <person name="Schachter V."/>
            <person name="Sperling L."/>
            <person name="Meyer E."/>
            <person name="Cohen J."/>
            <person name="Wincker P."/>
        </authorList>
    </citation>
    <scope>NUCLEOTIDE SEQUENCE [LARGE SCALE GENOMIC DNA]</scope>
    <source>
        <strain evidence="1 2">Stock d4-2</strain>
    </source>
</reference>
<organism evidence="1 2">
    <name type="scientific">Paramecium tetraurelia</name>
    <dbReference type="NCBI Taxonomy" id="5888"/>
    <lineage>
        <taxon>Eukaryota</taxon>
        <taxon>Sar</taxon>
        <taxon>Alveolata</taxon>
        <taxon>Ciliophora</taxon>
        <taxon>Intramacronucleata</taxon>
        <taxon>Oligohymenophorea</taxon>
        <taxon>Peniculida</taxon>
        <taxon>Parameciidae</taxon>
        <taxon>Paramecium</taxon>
    </lineage>
</organism>
<dbReference type="HOGENOM" id="CLU_881275_0_0_1"/>
<proteinExistence type="predicted"/>
<protein>
    <submittedName>
        <fullName evidence="1">Uncharacterized protein</fullName>
    </submittedName>
</protein>
<dbReference type="KEGG" id="ptm:GSPATT00018595001"/>
<dbReference type="Proteomes" id="UP000000600">
    <property type="component" value="Unassembled WGS sequence"/>
</dbReference>
<dbReference type="EMBL" id="CT868507">
    <property type="protein sequence ID" value="CAK84390.1"/>
    <property type="molecule type" value="Genomic_DNA"/>
</dbReference>
<name>A0DMX3_PARTE</name>
<evidence type="ECO:0000313" key="1">
    <source>
        <dbReference type="EMBL" id="CAK84390.1"/>
    </source>
</evidence>
<dbReference type="InParanoid" id="A0DMX3"/>
<dbReference type="RefSeq" id="XP_001451787.1">
    <property type="nucleotide sequence ID" value="XM_001451750.1"/>
</dbReference>